<proteinExistence type="predicted"/>
<comment type="caution">
    <text evidence="2">The sequence shown here is derived from an EMBL/GenBank/DDBJ whole genome shotgun (WGS) entry which is preliminary data.</text>
</comment>
<sequence>ICINMVPLDSMRLRKVNVQLAPGPRGLPLVGYLPFLGNNLHHEFTKLAQIYGPIYKLSLGRKFCVVISSPLLMKEVVHDQDTIFRNRDCPITGLVTSNGGIDIVLSFYGPHWRKMCKTFVYEMLSNTSLDACYELRREELKKIIRQVYKKNIGIYGYKLLTFMSQSYVLMITYLYLTKFLFVQER</sequence>
<dbReference type="InterPro" id="IPR001128">
    <property type="entry name" value="Cyt_P450"/>
</dbReference>
<evidence type="ECO:0000313" key="3">
    <source>
        <dbReference type="Proteomes" id="UP000187406"/>
    </source>
</evidence>
<dbReference type="PANTHER" id="PTHR47951">
    <property type="entry name" value="OS08G0547900 PROTEIN"/>
    <property type="match status" value="1"/>
</dbReference>
<dbReference type="GO" id="GO:0020037">
    <property type="term" value="F:heme binding"/>
    <property type="evidence" value="ECO:0007669"/>
    <property type="project" value="InterPro"/>
</dbReference>
<dbReference type="GO" id="GO:0016705">
    <property type="term" value="F:oxidoreductase activity, acting on paired donors, with incorporation or reduction of molecular oxygen"/>
    <property type="evidence" value="ECO:0007669"/>
    <property type="project" value="InterPro"/>
</dbReference>
<reference evidence="3" key="1">
    <citation type="submission" date="2016-04" db="EMBL/GenBank/DDBJ databases">
        <title>Cephalotus genome sequencing.</title>
        <authorList>
            <person name="Fukushima K."/>
            <person name="Hasebe M."/>
            <person name="Fang X."/>
        </authorList>
    </citation>
    <scope>NUCLEOTIDE SEQUENCE [LARGE SCALE GENOMIC DNA]</scope>
    <source>
        <strain evidence="3">cv. St1</strain>
    </source>
</reference>
<evidence type="ECO:0000256" key="1">
    <source>
        <dbReference type="SAM" id="Phobius"/>
    </source>
</evidence>
<dbReference type="AlphaFoldDB" id="A0A1Q3DFS5"/>
<keyword evidence="1" id="KW-0472">Membrane</keyword>
<keyword evidence="1" id="KW-1133">Transmembrane helix</keyword>
<dbReference type="InterPro" id="IPR036396">
    <property type="entry name" value="Cyt_P450_sf"/>
</dbReference>
<dbReference type="InParanoid" id="A0A1Q3DFS5"/>
<protein>
    <submittedName>
        <fullName evidence="2">p450 domain-containing protein</fullName>
    </submittedName>
</protein>
<accession>A0A1Q3DFS5</accession>
<feature type="non-terminal residue" evidence="2">
    <location>
        <position position="1"/>
    </location>
</feature>
<dbReference type="OrthoDB" id="2789670at2759"/>
<dbReference type="PANTHER" id="PTHR47951:SF7">
    <property type="entry name" value="FLAVONOID 3',5'-HYDROXYLASE-LIKE ISOFORM X1"/>
    <property type="match status" value="1"/>
</dbReference>
<gene>
    <name evidence="2" type="ORF">CFOL_v3_34746</name>
</gene>
<name>A0A1Q3DFS5_CEPFO</name>
<dbReference type="STRING" id="3775.A0A1Q3DFS5"/>
<organism evidence="2 3">
    <name type="scientific">Cephalotus follicularis</name>
    <name type="common">Albany pitcher plant</name>
    <dbReference type="NCBI Taxonomy" id="3775"/>
    <lineage>
        <taxon>Eukaryota</taxon>
        <taxon>Viridiplantae</taxon>
        <taxon>Streptophyta</taxon>
        <taxon>Embryophyta</taxon>
        <taxon>Tracheophyta</taxon>
        <taxon>Spermatophyta</taxon>
        <taxon>Magnoliopsida</taxon>
        <taxon>eudicotyledons</taxon>
        <taxon>Gunneridae</taxon>
        <taxon>Pentapetalae</taxon>
        <taxon>rosids</taxon>
        <taxon>fabids</taxon>
        <taxon>Oxalidales</taxon>
        <taxon>Cephalotaceae</taxon>
        <taxon>Cephalotus</taxon>
    </lineage>
</organism>
<keyword evidence="1" id="KW-0812">Transmembrane</keyword>
<dbReference type="GO" id="GO:0004497">
    <property type="term" value="F:monooxygenase activity"/>
    <property type="evidence" value="ECO:0007669"/>
    <property type="project" value="InterPro"/>
</dbReference>
<dbReference type="Pfam" id="PF00067">
    <property type="entry name" value="p450"/>
    <property type="match status" value="1"/>
</dbReference>
<dbReference type="SUPFAM" id="SSF48264">
    <property type="entry name" value="Cytochrome P450"/>
    <property type="match status" value="1"/>
</dbReference>
<evidence type="ECO:0000313" key="2">
    <source>
        <dbReference type="EMBL" id="GAV91350.1"/>
    </source>
</evidence>
<dbReference type="Gene3D" id="1.10.630.10">
    <property type="entry name" value="Cytochrome P450"/>
    <property type="match status" value="1"/>
</dbReference>
<keyword evidence="3" id="KW-1185">Reference proteome</keyword>
<dbReference type="GO" id="GO:0005506">
    <property type="term" value="F:iron ion binding"/>
    <property type="evidence" value="ECO:0007669"/>
    <property type="project" value="InterPro"/>
</dbReference>
<dbReference type="EMBL" id="BDDD01007319">
    <property type="protein sequence ID" value="GAV91350.1"/>
    <property type="molecule type" value="Genomic_DNA"/>
</dbReference>
<dbReference type="Proteomes" id="UP000187406">
    <property type="component" value="Unassembled WGS sequence"/>
</dbReference>
<feature type="transmembrane region" description="Helical" evidence="1">
    <location>
        <begin position="155"/>
        <end position="176"/>
    </location>
</feature>